<protein>
    <recommendedName>
        <fullName evidence="4">Pentacotripeptide-repeat region of PRORP domain-containing protein</fullName>
    </recommendedName>
</protein>
<dbReference type="NCBIfam" id="TIGR00756">
    <property type="entry name" value="PPR"/>
    <property type="match status" value="1"/>
</dbReference>
<evidence type="ECO:0000256" key="1">
    <source>
        <dbReference type="PROSITE-ProRule" id="PRU00708"/>
    </source>
</evidence>
<evidence type="ECO:0008006" key="4">
    <source>
        <dbReference type="Google" id="ProtNLM"/>
    </source>
</evidence>
<organism evidence="2 3">
    <name type="scientific">Coniochaeta pulveracea</name>
    <dbReference type="NCBI Taxonomy" id="177199"/>
    <lineage>
        <taxon>Eukaryota</taxon>
        <taxon>Fungi</taxon>
        <taxon>Dikarya</taxon>
        <taxon>Ascomycota</taxon>
        <taxon>Pezizomycotina</taxon>
        <taxon>Sordariomycetes</taxon>
        <taxon>Sordariomycetidae</taxon>
        <taxon>Coniochaetales</taxon>
        <taxon>Coniochaetaceae</taxon>
        <taxon>Coniochaeta</taxon>
    </lineage>
</organism>
<sequence length="241" mass="28045">MMNQMIESYVNKGRFQTAFEFYHAMIQQHGILPNAHTFLTLYNSLSINKTIVKSEDLVEQDEILARQFFKDLVEYPWVFDSEWLHDSLPRLILHSFSKLRDWAAMLAAARAMKELFFFAPSEALLLELAAGSKALRNPSKRNMELMINSSKKIEFLLHQRHKELLAEGRSLENLTAEEKAHELGLILEKLIFFKATVTEEHMWPMYEQAARDMGVYDIVIRPDQEVIQRLSKVPKHLAPPT</sequence>
<reference evidence="2 3" key="1">
    <citation type="submission" date="2018-08" db="EMBL/GenBank/DDBJ databases">
        <title>Draft genome of the lignicolous fungus Coniochaeta pulveracea.</title>
        <authorList>
            <person name="Borstlap C.J."/>
            <person name="De Witt R.N."/>
            <person name="Botha A."/>
            <person name="Volschenk H."/>
        </authorList>
    </citation>
    <scope>NUCLEOTIDE SEQUENCE [LARGE SCALE GENOMIC DNA]</scope>
    <source>
        <strain evidence="2 3">CAB683</strain>
    </source>
</reference>
<dbReference type="Pfam" id="PF13041">
    <property type="entry name" value="PPR_2"/>
    <property type="match status" value="1"/>
</dbReference>
<keyword evidence="3" id="KW-1185">Reference proteome</keyword>
<dbReference type="STRING" id="177199.A0A420Y4H1"/>
<evidence type="ECO:0000313" key="3">
    <source>
        <dbReference type="Proteomes" id="UP000275385"/>
    </source>
</evidence>
<feature type="repeat" description="PPR" evidence="1">
    <location>
        <begin position="1"/>
        <end position="33"/>
    </location>
</feature>
<comment type="caution">
    <text evidence="2">The sequence shown here is derived from an EMBL/GenBank/DDBJ whole genome shotgun (WGS) entry which is preliminary data.</text>
</comment>
<dbReference type="AlphaFoldDB" id="A0A420Y4H1"/>
<gene>
    <name evidence="2" type="ORF">DL546_002451</name>
</gene>
<evidence type="ECO:0000313" key="2">
    <source>
        <dbReference type="EMBL" id="RKU42779.1"/>
    </source>
</evidence>
<dbReference type="Proteomes" id="UP000275385">
    <property type="component" value="Unassembled WGS sequence"/>
</dbReference>
<name>A0A420Y4H1_9PEZI</name>
<proteinExistence type="predicted"/>
<dbReference type="OrthoDB" id="185373at2759"/>
<dbReference type="EMBL" id="QVQW01000051">
    <property type="protein sequence ID" value="RKU42779.1"/>
    <property type="molecule type" value="Genomic_DNA"/>
</dbReference>
<dbReference type="InterPro" id="IPR002885">
    <property type="entry name" value="PPR_rpt"/>
</dbReference>
<accession>A0A420Y4H1</accession>
<dbReference type="InterPro" id="IPR011990">
    <property type="entry name" value="TPR-like_helical_dom_sf"/>
</dbReference>
<dbReference type="Gene3D" id="1.25.40.10">
    <property type="entry name" value="Tetratricopeptide repeat domain"/>
    <property type="match status" value="1"/>
</dbReference>
<dbReference type="PROSITE" id="PS51375">
    <property type="entry name" value="PPR"/>
    <property type="match status" value="1"/>
</dbReference>